<dbReference type="Proteomes" id="UP000746503">
    <property type="component" value="Unassembled WGS sequence"/>
</dbReference>
<keyword evidence="3" id="KW-1185">Reference proteome</keyword>
<reference evidence="2 3" key="1">
    <citation type="submission" date="2020-03" db="EMBL/GenBank/DDBJ databases">
        <title>Draft genome of Streptomyces sp. ventii, isolated from the Axial Seamount in the Pacific Ocean, and resequencing of the two type strains Streptomyces lonarensis strain NCL 716 and Streptomyces bohaiensis strain 11A07.</title>
        <authorList>
            <person name="Loughran R.M."/>
            <person name="Pfannmuller K.M."/>
            <person name="Wasson B.J."/>
            <person name="Deadmond M.C."/>
            <person name="Paddock B.E."/>
            <person name="Koyack M.J."/>
            <person name="Gallegos D.A."/>
            <person name="Mitchell E.A."/>
            <person name="Ushijima B."/>
            <person name="Saw J.H."/>
            <person name="Mcphail K.L."/>
            <person name="Videau P."/>
        </authorList>
    </citation>
    <scope>NUCLEOTIDE SEQUENCE [LARGE SCALE GENOMIC DNA]</scope>
    <source>
        <strain evidence="3">5675061</strain>
    </source>
</reference>
<gene>
    <name evidence="2" type="ORF">HCJ92_20625</name>
</gene>
<dbReference type="RefSeq" id="WP_167935122.1">
    <property type="nucleotide sequence ID" value="NZ_JAAVJB010000246.1"/>
</dbReference>
<sequence>MSWDVLLTPPADGTASRGEAPENRTALPGAASLGTVAEVGAAIRAAVPAVDLTDPAWGSLVGPEWSMELAIGEGGESGPVPGVLLHIRGTGDDVVAFVHRLATALGCLPVEVGHDRPVPGGEAGVARWRAFQEHRDASRRRRRVAV</sequence>
<comment type="caution">
    <text evidence="2">The sequence shown here is derived from an EMBL/GenBank/DDBJ whole genome shotgun (WGS) entry which is preliminary data.</text>
</comment>
<dbReference type="EMBL" id="JAAVJB010000246">
    <property type="protein sequence ID" value="NJP68634.1"/>
    <property type="molecule type" value="Genomic_DNA"/>
</dbReference>
<proteinExistence type="predicted"/>
<accession>A0ABX1ANG7</accession>
<feature type="region of interest" description="Disordered" evidence="1">
    <location>
        <begin position="1"/>
        <end position="26"/>
    </location>
</feature>
<evidence type="ECO:0000313" key="2">
    <source>
        <dbReference type="EMBL" id="NJP68634.1"/>
    </source>
</evidence>
<organism evidence="2 3">
    <name type="scientific">Streptomyces spiramenti</name>
    <dbReference type="NCBI Taxonomy" id="2720606"/>
    <lineage>
        <taxon>Bacteria</taxon>
        <taxon>Bacillati</taxon>
        <taxon>Actinomycetota</taxon>
        <taxon>Actinomycetes</taxon>
        <taxon>Kitasatosporales</taxon>
        <taxon>Streptomycetaceae</taxon>
        <taxon>Streptomyces</taxon>
    </lineage>
</organism>
<name>A0ABX1ANG7_9ACTN</name>
<protein>
    <submittedName>
        <fullName evidence="2">Uncharacterized protein</fullName>
    </submittedName>
</protein>
<evidence type="ECO:0000313" key="3">
    <source>
        <dbReference type="Proteomes" id="UP000746503"/>
    </source>
</evidence>
<evidence type="ECO:0000256" key="1">
    <source>
        <dbReference type="SAM" id="MobiDB-lite"/>
    </source>
</evidence>